<keyword evidence="1" id="KW-0732">Signal</keyword>
<feature type="signal peptide" evidence="1">
    <location>
        <begin position="1"/>
        <end position="15"/>
    </location>
</feature>
<protein>
    <recommendedName>
        <fullName evidence="4">DUF1850 domain-containing protein</fullName>
    </recommendedName>
</protein>
<dbReference type="RefSeq" id="WP_094268402.1">
    <property type="nucleotide sequence ID" value="NZ_NOIH01000010.1"/>
</dbReference>
<dbReference type="AlphaFoldDB" id="A0A235EY96"/>
<evidence type="ECO:0008006" key="4">
    <source>
        <dbReference type="Google" id="ProtNLM"/>
    </source>
</evidence>
<sequence>MPVCLSTSVATAALAANAFTLGWTHSIERVRWEESWRVEGEVLVLEAVRVRGHGAGMEPPPGAVLQDGVWVWHPRTRHARLRLTRSEHTADYYWCDETGACRPMAAVLPSDGGVTELRPCTIADPAAPGPPR</sequence>
<name>A0A235EY96_9RHOO</name>
<feature type="chain" id="PRO_5012263311" description="DUF1850 domain-containing protein" evidence="1">
    <location>
        <begin position="16"/>
        <end position="132"/>
    </location>
</feature>
<dbReference type="OrthoDB" id="5298197at2"/>
<evidence type="ECO:0000256" key="1">
    <source>
        <dbReference type="SAM" id="SignalP"/>
    </source>
</evidence>
<evidence type="ECO:0000313" key="3">
    <source>
        <dbReference type="Proteomes" id="UP000215181"/>
    </source>
</evidence>
<dbReference type="EMBL" id="NOIH01000010">
    <property type="protein sequence ID" value="OYD53960.1"/>
    <property type="molecule type" value="Genomic_DNA"/>
</dbReference>
<accession>A0A235EY96</accession>
<evidence type="ECO:0000313" key="2">
    <source>
        <dbReference type="EMBL" id="OYD53960.1"/>
    </source>
</evidence>
<dbReference type="Proteomes" id="UP000215181">
    <property type="component" value="Unassembled WGS sequence"/>
</dbReference>
<proteinExistence type="predicted"/>
<gene>
    <name evidence="2" type="ORF">CGK74_10325</name>
</gene>
<dbReference type="InterPro" id="IPR015001">
    <property type="entry name" value="DUF1850"/>
</dbReference>
<dbReference type="Pfam" id="PF08905">
    <property type="entry name" value="DUF1850"/>
    <property type="match status" value="1"/>
</dbReference>
<organism evidence="2 3">
    <name type="scientific">Thauera propionica</name>
    <dbReference type="NCBI Taxonomy" id="2019431"/>
    <lineage>
        <taxon>Bacteria</taxon>
        <taxon>Pseudomonadati</taxon>
        <taxon>Pseudomonadota</taxon>
        <taxon>Betaproteobacteria</taxon>
        <taxon>Rhodocyclales</taxon>
        <taxon>Zoogloeaceae</taxon>
        <taxon>Thauera</taxon>
    </lineage>
</organism>
<reference evidence="2 3" key="1">
    <citation type="submission" date="2017-07" db="EMBL/GenBank/DDBJ databases">
        <title>Thauera sp. KNDSS-Mac4 genome sequence and assembly.</title>
        <authorList>
            <person name="Mayilraj S."/>
        </authorList>
    </citation>
    <scope>NUCLEOTIDE SEQUENCE [LARGE SCALE GENOMIC DNA]</scope>
    <source>
        <strain evidence="2 3">KNDSS-Mac4</strain>
    </source>
</reference>
<comment type="caution">
    <text evidence="2">The sequence shown here is derived from an EMBL/GenBank/DDBJ whole genome shotgun (WGS) entry which is preliminary data.</text>
</comment>
<keyword evidence="3" id="KW-1185">Reference proteome</keyword>